<gene>
    <name evidence="2" type="ORF">BS47DRAFT_1385366</name>
</gene>
<protein>
    <submittedName>
        <fullName evidence="2">Uncharacterized protein</fullName>
    </submittedName>
</protein>
<sequence>MTTVMNNFLGLYAVEPESSPHLSPARHFGSLSANTSASSANAGFLMTHAPNHVFRTPSRLKHLPELRRGLSPTISTIPSLDPSSSASSATTPSPITPSRHIPYTPTSLDNRPLSSLIHDRTYTARKHDNNPKTFIHTWLQNTLAPDPSQPPLNAPSPVIPSPPDSLSPHTLDRVQEGAIRRSLYAPILPSIPLDLFVDNDSGISVPELFQDSPLDLHFDLERSSNVATLEVVSAIRQNLGSPSIPDDFEYDPEIDGTSHDERILRQNTLDPWPYDRRPLYYSGDDHFSVPEPPLPASPEHQPRWFLGRKIKQTASKCLRRTGSLLSKVSKPRTMPRMPNSMVPHPNWGSFKFRSADDDLDDDEDDGDVELWLARTVRRNNRMAREGFDTTTSVHRKMTIEEYETSGSWVFRRQWEEDREAMLRERELREKNMAFACKPRRGGRDIGPFEQEPLGHENFTASPHHPSTMYESFTRQLYPHSLSSPSPYRDENLPHGGIGAFPTSVTRVADSSLRKTLGRQFRRIVAPPRRTVPATLNYLQQADRTQPFSPALSLGSFQTASPFDRARGEHEAYHGHIQGSSTAPNPSLQRYPPPPSLSSTADSESETSYRSFSHYDGYSSESVVIEQGERHVFQIWSPSHE</sequence>
<name>A0A9P6DMK4_9AGAM</name>
<feature type="region of interest" description="Disordered" evidence="1">
    <location>
        <begin position="574"/>
        <end position="611"/>
    </location>
</feature>
<dbReference type="Proteomes" id="UP000886523">
    <property type="component" value="Unassembled WGS sequence"/>
</dbReference>
<dbReference type="EMBL" id="MU129093">
    <property type="protein sequence ID" value="KAF9506992.1"/>
    <property type="molecule type" value="Genomic_DNA"/>
</dbReference>
<evidence type="ECO:0000313" key="3">
    <source>
        <dbReference type="Proteomes" id="UP000886523"/>
    </source>
</evidence>
<keyword evidence="3" id="KW-1185">Reference proteome</keyword>
<feature type="compositionally biased region" description="Polar residues" evidence="1">
    <location>
        <begin position="596"/>
        <end position="610"/>
    </location>
</feature>
<reference evidence="2" key="1">
    <citation type="journal article" date="2020" name="Nat. Commun.">
        <title>Large-scale genome sequencing of mycorrhizal fungi provides insights into the early evolution of symbiotic traits.</title>
        <authorList>
            <person name="Miyauchi S."/>
            <person name="Kiss E."/>
            <person name="Kuo A."/>
            <person name="Drula E."/>
            <person name="Kohler A."/>
            <person name="Sanchez-Garcia M."/>
            <person name="Morin E."/>
            <person name="Andreopoulos B."/>
            <person name="Barry K.W."/>
            <person name="Bonito G."/>
            <person name="Buee M."/>
            <person name="Carver A."/>
            <person name="Chen C."/>
            <person name="Cichocki N."/>
            <person name="Clum A."/>
            <person name="Culley D."/>
            <person name="Crous P.W."/>
            <person name="Fauchery L."/>
            <person name="Girlanda M."/>
            <person name="Hayes R.D."/>
            <person name="Keri Z."/>
            <person name="LaButti K."/>
            <person name="Lipzen A."/>
            <person name="Lombard V."/>
            <person name="Magnuson J."/>
            <person name="Maillard F."/>
            <person name="Murat C."/>
            <person name="Nolan M."/>
            <person name="Ohm R.A."/>
            <person name="Pangilinan J."/>
            <person name="Pereira M.F."/>
            <person name="Perotto S."/>
            <person name="Peter M."/>
            <person name="Pfister S."/>
            <person name="Riley R."/>
            <person name="Sitrit Y."/>
            <person name="Stielow J.B."/>
            <person name="Szollosi G."/>
            <person name="Zifcakova L."/>
            <person name="Stursova M."/>
            <person name="Spatafora J.W."/>
            <person name="Tedersoo L."/>
            <person name="Vaario L.M."/>
            <person name="Yamada A."/>
            <person name="Yan M."/>
            <person name="Wang P."/>
            <person name="Xu J."/>
            <person name="Bruns T."/>
            <person name="Baldrian P."/>
            <person name="Vilgalys R."/>
            <person name="Dunand C."/>
            <person name="Henrissat B."/>
            <person name="Grigoriev I.V."/>
            <person name="Hibbett D."/>
            <person name="Nagy L.G."/>
            <person name="Martin F.M."/>
        </authorList>
    </citation>
    <scope>NUCLEOTIDE SEQUENCE</scope>
    <source>
        <strain evidence="2">UP504</strain>
    </source>
</reference>
<evidence type="ECO:0000256" key="1">
    <source>
        <dbReference type="SAM" id="MobiDB-lite"/>
    </source>
</evidence>
<feature type="compositionally biased region" description="Low complexity" evidence="1">
    <location>
        <begin position="71"/>
        <end position="98"/>
    </location>
</feature>
<organism evidence="2 3">
    <name type="scientific">Hydnum rufescens UP504</name>
    <dbReference type="NCBI Taxonomy" id="1448309"/>
    <lineage>
        <taxon>Eukaryota</taxon>
        <taxon>Fungi</taxon>
        <taxon>Dikarya</taxon>
        <taxon>Basidiomycota</taxon>
        <taxon>Agaricomycotina</taxon>
        <taxon>Agaricomycetes</taxon>
        <taxon>Cantharellales</taxon>
        <taxon>Hydnaceae</taxon>
        <taxon>Hydnum</taxon>
    </lineage>
</organism>
<feature type="compositionally biased region" description="Polar residues" evidence="1">
    <location>
        <begin position="104"/>
        <end position="113"/>
    </location>
</feature>
<feature type="compositionally biased region" description="Polar residues" evidence="1">
    <location>
        <begin position="577"/>
        <end position="587"/>
    </location>
</feature>
<dbReference type="AlphaFoldDB" id="A0A9P6DMK4"/>
<accession>A0A9P6DMK4</accession>
<comment type="caution">
    <text evidence="2">The sequence shown here is derived from an EMBL/GenBank/DDBJ whole genome shotgun (WGS) entry which is preliminary data.</text>
</comment>
<evidence type="ECO:0000313" key="2">
    <source>
        <dbReference type="EMBL" id="KAF9506992.1"/>
    </source>
</evidence>
<proteinExistence type="predicted"/>
<dbReference type="OrthoDB" id="10678311at2759"/>
<feature type="region of interest" description="Disordered" evidence="1">
    <location>
        <begin position="71"/>
        <end position="114"/>
    </location>
</feature>